<name>A0A7D7QK78_9NOSO</name>
<dbReference type="PANTHER" id="PTHR46796:SF6">
    <property type="entry name" value="ARAC SUBFAMILY"/>
    <property type="match status" value="1"/>
</dbReference>
<dbReference type="KEGG" id="ned:HUN01_15325"/>
<evidence type="ECO:0000256" key="2">
    <source>
        <dbReference type="ARBA" id="ARBA00023125"/>
    </source>
</evidence>
<keyword evidence="1" id="KW-0805">Transcription regulation</keyword>
<dbReference type="InterPro" id="IPR018060">
    <property type="entry name" value="HTH_AraC"/>
</dbReference>
<sequence length="298" mass="33257">MLEEKPLVITKEDDLLPLFPRLPILTSLQAGWHGASFGYMCQPASAFPEVSTPLWHSLIIFTHGARVIHAERKMDGRKHRDAVVGGDIIITPVNVGHQAAWDAEGDFILLAIEPQIFACAVDETADAKQIQLLPHFATPDPLIYQIGLALKGILESDPLGSRLYAETMVNALSVHLMQHYSTRKPILKTYKNALTPRQLQQVIDYIHEHLDQNLGLAELAALLPMSSHYFSQLFKQSTGMTPHKYIIYCRVKRAQELLLKGKMTIAEIAGAVGFTSQSHLNFHCKRLTGVTPKAIQQR</sequence>
<dbReference type="AlphaFoldDB" id="A0A7D7QK78"/>
<evidence type="ECO:0000256" key="3">
    <source>
        <dbReference type="ARBA" id="ARBA00023163"/>
    </source>
</evidence>
<reference evidence="6" key="1">
    <citation type="submission" date="2020-06" db="EMBL/GenBank/DDBJ databases">
        <title>Nostoc edaphicum CCNP1411 genome.</title>
        <authorList>
            <person name="Fidor A."/>
            <person name="Grabski M."/>
            <person name="Gawor J."/>
            <person name="Gromadka R."/>
            <person name="Wegrzyn G."/>
            <person name="Mazur-Marzec H."/>
        </authorList>
    </citation>
    <scope>NUCLEOTIDE SEQUENCE [LARGE SCALE GENOMIC DNA]</scope>
    <source>
        <strain evidence="6">CCNP1411</strain>
    </source>
</reference>
<evidence type="ECO:0000256" key="1">
    <source>
        <dbReference type="ARBA" id="ARBA00023015"/>
    </source>
</evidence>
<proteinExistence type="predicted"/>
<dbReference type="EMBL" id="CP054698">
    <property type="protein sequence ID" value="QMS88904.1"/>
    <property type="molecule type" value="Genomic_DNA"/>
</dbReference>
<evidence type="ECO:0000259" key="4">
    <source>
        <dbReference type="PROSITE" id="PS01124"/>
    </source>
</evidence>
<keyword evidence="6" id="KW-1185">Reference proteome</keyword>
<dbReference type="Pfam" id="PF12833">
    <property type="entry name" value="HTH_18"/>
    <property type="match status" value="1"/>
</dbReference>
<keyword evidence="3" id="KW-0804">Transcription</keyword>
<keyword evidence="2" id="KW-0238">DNA-binding</keyword>
<dbReference type="PROSITE" id="PS01124">
    <property type="entry name" value="HTH_ARAC_FAMILY_2"/>
    <property type="match status" value="1"/>
</dbReference>
<dbReference type="Proteomes" id="UP000514713">
    <property type="component" value="Chromosome"/>
</dbReference>
<dbReference type="Gene3D" id="1.10.10.60">
    <property type="entry name" value="Homeodomain-like"/>
    <property type="match status" value="2"/>
</dbReference>
<feature type="domain" description="HTH araC/xylS-type" evidence="4">
    <location>
        <begin position="200"/>
        <end position="298"/>
    </location>
</feature>
<evidence type="ECO:0000313" key="6">
    <source>
        <dbReference type="Proteomes" id="UP000514713"/>
    </source>
</evidence>
<dbReference type="RefSeq" id="WP_181931986.1">
    <property type="nucleotide sequence ID" value="NZ_CP054698.1"/>
</dbReference>
<dbReference type="InterPro" id="IPR009057">
    <property type="entry name" value="Homeodomain-like_sf"/>
</dbReference>
<organism evidence="5 6">
    <name type="scientific">Nostoc edaphicum CCNP1411</name>
    <dbReference type="NCBI Taxonomy" id="1472755"/>
    <lineage>
        <taxon>Bacteria</taxon>
        <taxon>Bacillati</taxon>
        <taxon>Cyanobacteriota</taxon>
        <taxon>Cyanophyceae</taxon>
        <taxon>Nostocales</taxon>
        <taxon>Nostocaceae</taxon>
        <taxon>Nostoc</taxon>
    </lineage>
</organism>
<dbReference type="SMART" id="SM00342">
    <property type="entry name" value="HTH_ARAC"/>
    <property type="match status" value="1"/>
</dbReference>
<dbReference type="PANTHER" id="PTHR46796">
    <property type="entry name" value="HTH-TYPE TRANSCRIPTIONAL ACTIVATOR RHAS-RELATED"/>
    <property type="match status" value="1"/>
</dbReference>
<evidence type="ECO:0000313" key="5">
    <source>
        <dbReference type="EMBL" id="QMS88904.1"/>
    </source>
</evidence>
<protein>
    <submittedName>
        <fullName evidence="5">Helix-turn-helix transcriptional regulator</fullName>
    </submittedName>
</protein>
<dbReference type="SUPFAM" id="SSF46689">
    <property type="entry name" value="Homeodomain-like"/>
    <property type="match status" value="2"/>
</dbReference>
<accession>A0A7D7QK78</accession>
<dbReference type="GO" id="GO:0003700">
    <property type="term" value="F:DNA-binding transcription factor activity"/>
    <property type="evidence" value="ECO:0007669"/>
    <property type="project" value="InterPro"/>
</dbReference>
<dbReference type="InterPro" id="IPR050204">
    <property type="entry name" value="AraC_XylS_family_regulators"/>
</dbReference>
<gene>
    <name evidence="5" type="ORF">HUN01_15325</name>
</gene>
<dbReference type="GO" id="GO:0043565">
    <property type="term" value="F:sequence-specific DNA binding"/>
    <property type="evidence" value="ECO:0007669"/>
    <property type="project" value="InterPro"/>
</dbReference>